<dbReference type="PANTHER" id="PTHR37293">
    <property type="entry name" value="PHAGE REPLICATION PROTEIN-RELATED"/>
    <property type="match status" value="1"/>
</dbReference>
<dbReference type="SUPFAM" id="SSF158499">
    <property type="entry name" value="DnaD domain-like"/>
    <property type="match status" value="4"/>
</dbReference>
<dbReference type="Pfam" id="PF07261">
    <property type="entry name" value="DnaB_2"/>
    <property type="match status" value="4"/>
</dbReference>
<evidence type="ECO:0000313" key="4">
    <source>
        <dbReference type="Proteomes" id="UP000198577"/>
    </source>
</evidence>
<feature type="domain" description="DnaB/C C-terminal" evidence="2">
    <location>
        <begin position="131"/>
        <end position="197"/>
    </location>
</feature>
<comment type="similarity">
    <text evidence="1">Belongs to the DnaB/DnaD family.</text>
</comment>
<reference evidence="3 4" key="1">
    <citation type="submission" date="2016-10" db="EMBL/GenBank/DDBJ databases">
        <authorList>
            <person name="de Groot N.N."/>
        </authorList>
    </citation>
    <scope>NUCLEOTIDE SEQUENCE [LARGE SCALE GENOMIC DNA]</scope>
    <source>
        <strain evidence="3 4">DSM 20678</strain>
    </source>
</reference>
<gene>
    <name evidence="3" type="ORF">SAMN05444406_1603</name>
</gene>
<accession>A0A1I5YRT4</accession>
<dbReference type="PANTHER" id="PTHR37293:SF5">
    <property type="entry name" value="DNA REPLICATION PROTEIN"/>
    <property type="match status" value="1"/>
</dbReference>
<organism evidence="3 4">
    <name type="scientific">Caldicoprobacter faecalis</name>
    <dbReference type="NCBI Taxonomy" id="937334"/>
    <lineage>
        <taxon>Bacteria</taxon>
        <taxon>Bacillati</taxon>
        <taxon>Bacillota</taxon>
        <taxon>Clostridia</taxon>
        <taxon>Caldicoprobacterales</taxon>
        <taxon>Caldicoprobacteraceae</taxon>
        <taxon>Caldicoprobacter</taxon>
    </lineage>
</organism>
<dbReference type="InterPro" id="IPR034829">
    <property type="entry name" value="DnaD-like_sf"/>
</dbReference>
<dbReference type="Proteomes" id="UP000198577">
    <property type="component" value="Unassembled WGS sequence"/>
</dbReference>
<dbReference type="RefSeq" id="WP_025748118.1">
    <property type="nucleotide sequence ID" value="NZ_FOXR01000060.1"/>
</dbReference>
<dbReference type="InterPro" id="IPR006343">
    <property type="entry name" value="DnaB/C_C"/>
</dbReference>
<evidence type="ECO:0000259" key="2">
    <source>
        <dbReference type="Pfam" id="PF07261"/>
    </source>
</evidence>
<feature type="domain" description="DnaB/C C-terminal" evidence="2">
    <location>
        <begin position="390"/>
        <end position="451"/>
    </location>
</feature>
<dbReference type="InterPro" id="IPR053162">
    <property type="entry name" value="DnaD"/>
</dbReference>
<dbReference type="EMBL" id="FOXR01000060">
    <property type="protein sequence ID" value="SFQ46862.1"/>
    <property type="molecule type" value="Genomic_DNA"/>
</dbReference>
<dbReference type="Gene3D" id="1.10.10.630">
    <property type="entry name" value="DnaD domain-like"/>
    <property type="match status" value="4"/>
</dbReference>
<dbReference type="AlphaFoldDB" id="A0A1I5YRT4"/>
<proteinExistence type="inferred from homology"/>
<name>A0A1I5YRT4_9FIRM</name>
<evidence type="ECO:0000256" key="1">
    <source>
        <dbReference type="ARBA" id="ARBA00093462"/>
    </source>
</evidence>
<protein>
    <submittedName>
        <fullName evidence="3">DnaD and phage-associated domain-containing protein</fullName>
    </submittedName>
</protein>
<feature type="domain" description="DnaB/C C-terminal" evidence="2">
    <location>
        <begin position="216"/>
        <end position="281"/>
    </location>
</feature>
<keyword evidence="4" id="KW-1185">Reference proteome</keyword>
<dbReference type="NCBIfam" id="TIGR01446">
    <property type="entry name" value="DnaD_dom"/>
    <property type="match status" value="2"/>
</dbReference>
<sequence>MALCTFDNNYHMFDVTPVENLFIQEFMLKAPGDFVKVYLYGLKQCYYPEYAENSLESFARALELDQEVVVNAFHYWERQGILKIIENEDGKFAVQYFNIKDILYNKNLNAENTLYKYRDFNQNLQLIFDKRLLTPQEYLKIYDWLEVLQLPKEVVLMMIRFYISKKGPNISINYLDKIAQQWAREGINTLQKAEEYIESCESCYQDTTAVLKYLGIHRTPTKAELELYKKWRDIWGFSLNAILQACKETTKTSSPSFGYLDKILENFNRLGLKTPQQINQYLENRETIMSKIKEVLFELGYKDTTPTPEYQAFYMKWTGQWQLQHEVILIACKQCVRKKLDTSFETIDAMLKRWVEKGLRTKEDIKEYLKRKQKLNEQIQAVLERVGEERSVTPADRKLFLKWTEEWKLPYELILQAAEYSVIAENKFSFMNKILYSWYNSGIRTVEEARADHERHLKGLYLVAQNKPLKKQVDFNKFEQHTYTDEELEFLFEDIENG</sequence>
<dbReference type="STRING" id="937334.SAMN05444406_1603"/>
<evidence type="ECO:0000313" key="3">
    <source>
        <dbReference type="EMBL" id="SFQ46862.1"/>
    </source>
</evidence>
<feature type="domain" description="DnaB/C C-terminal" evidence="2">
    <location>
        <begin position="306"/>
        <end position="368"/>
    </location>
</feature>